<gene>
    <name evidence="1" type="ORF">CRG98_041010</name>
</gene>
<sequence length="105" mass="11776">MWDIADQVGLAGLVWVSFRLRYAKIESEFAELSMPSRCASSCSIILPLERGQPFRVVSRITTNSCSEASKVLRRQHLFVAHSSMSMDLLLKTPAEMLKQLYLIGG</sequence>
<keyword evidence="2" id="KW-1185">Reference proteome</keyword>
<accession>A0A2I0I3R4</accession>
<evidence type="ECO:0000313" key="1">
    <source>
        <dbReference type="EMBL" id="PKI38577.1"/>
    </source>
</evidence>
<dbReference type="Proteomes" id="UP000233551">
    <property type="component" value="Unassembled WGS sequence"/>
</dbReference>
<organism evidence="1 2">
    <name type="scientific">Punica granatum</name>
    <name type="common">Pomegranate</name>
    <dbReference type="NCBI Taxonomy" id="22663"/>
    <lineage>
        <taxon>Eukaryota</taxon>
        <taxon>Viridiplantae</taxon>
        <taxon>Streptophyta</taxon>
        <taxon>Embryophyta</taxon>
        <taxon>Tracheophyta</taxon>
        <taxon>Spermatophyta</taxon>
        <taxon>Magnoliopsida</taxon>
        <taxon>eudicotyledons</taxon>
        <taxon>Gunneridae</taxon>
        <taxon>Pentapetalae</taxon>
        <taxon>rosids</taxon>
        <taxon>malvids</taxon>
        <taxon>Myrtales</taxon>
        <taxon>Lythraceae</taxon>
        <taxon>Punica</taxon>
    </lineage>
</organism>
<reference evidence="1 2" key="1">
    <citation type="submission" date="2017-11" db="EMBL/GenBank/DDBJ databases">
        <title>De-novo sequencing of pomegranate (Punica granatum L.) genome.</title>
        <authorList>
            <person name="Akparov Z."/>
            <person name="Amiraslanov A."/>
            <person name="Hajiyeva S."/>
            <person name="Abbasov M."/>
            <person name="Kaur K."/>
            <person name="Hamwieh A."/>
            <person name="Solovyev V."/>
            <person name="Salamov A."/>
            <person name="Braich B."/>
            <person name="Kosarev P."/>
            <person name="Mahmoud A."/>
            <person name="Hajiyev E."/>
            <person name="Babayeva S."/>
            <person name="Izzatullayeva V."/>
            <person name="Mammadov A."/>
            <person name="Mammadov A."/>
            <person name="Sharifova S."/>
            <person name="Ojaghi J."/>
            <person name="Eynullazada K."/>
            <person name="Bayramov B."/>
            <person name="Abdulazimova A."/>
            <person name="Shahmuradov I."/>
        </authorList>
    </citation>
    <scope>NUCLEOTIDE SEQUENCE [LARGE SCALE GENOMIC DNA]</scope>
    <source>
        <strain evidence="2">cv. AG2017</strain>
        <tissue evidence="1">Leaf</tissue>
    </source>
</reference>
<dbReference type="EMBL" id="PGOL01004056">
    <property type="protein sequence ID" value="PKI38577.1"/>
    <property type="molecule type" value="Genomic_DNA"/>
</dbReference>
<protein>
    <submittedName>
        <fullName evidence="1">Uncharacterized protein</fullName>
    </submittedName>
</protein>
<name>A0A2I0I3R4_PUNGR</name>
<dbReference type="AlphaFoldDB" id="A0A2I0I3R4"/>
<comment type="caution">
    <text evidence="1">The sequence shown here is derived from an EMBL/GenBank/DDBJ whole genome shotgun (WGS) entry which is preliminary data.</text>
</comment>
<evidence type="ECO:0000313" key="2">
    <source>
        <dbReference type="Proteomes" id="UP000233551"/>
    </source>
</evidence>
<proteinExistence type="predicted"/>